<evidence type="ECO:0000256" key="3">
    <source>
        <dbReference type="ARBA" id="ARBA00022737"/>
    </source>
</evidence>
<keyword evidence="3" id="KW-0677">Repeat</keyword>
<dbReference type="AlphaFoldDB" id="A0AA40HCG4"/>
<organism evidence="4 5">
    <name type="scientific">Cnephaeus nilssonii</name>
    <name type="common">Northern bat</name>
    <name type="synonym">Eptesicus nilssonii</name>
    <dbReference type="NCBI Taxonomy" id="3371016"/>
    <lineage>
        <taxon>Eukaryota</taxon>
        <taxon>Metazoa</taxon>
        <taxon>Chordata</taxon>
        <taxon>Craniata</taxon>
        <taxon>Vertebrata</taxon>
        <taxon>Euteleostomi</taxon>
        <taxon>Mammalia</taxon>
        <taxon>Eutheria</taxon>
        <taxon>Laurasiatheria</taxon>
        <taxon>Chiroptera</taxon>
        <taxon>Yangochiroptera</taxon>
        <taxon>Vespertilionidae</taxon>
        <taxon>Cnephaeus</taxon>
    </lineage>
</organism>
<keyword evidence="5" id="KW-1185">Reference proteome</keyword>
<name>A0AA40HCG4_CNENI</name>
<dbReference type="PANTHER" id="PTHR14224">
    <property type="entry name" value="SIMILAR TO PREFERENTIALLY EXPRESSED ANTIGEN IN MELANOMA-LIKE 3"/>
    <property type="match status" value="1"/>
</dbReference>
<protein>
    <recommendedName>
        <fullName evidence="6">Melanoma antigen preferentially expressed in tumors</fullName>
    </recommendedName>
</protein>
<dbReference type="GO" id="GO:0008284">
    <property type="term" value="P:positive regulation of cell population proliferation"/>
    <property type="evidence" value="ECO:0007669"/>
    <property type="project" value="InterPro"/>
</dbReference>
<gene>
    <name evidence="4" type="ORF">QTO34_011890</name>
</gene>
<dbReference type="SUPFAM" id="SSF52047">
    <property type="entry name" value="RNI-like"/>
    <property type="match status" value="1"/>
</dbReference>
<sequence>MAMSGQTGPRTLRGEDHYQGSFITMSLPAPRRLLELACQSLLKDEASAIAALELLPRELFPPLFMAAFAGKHNTVLKMMVQAWPFPCLPLGALMKDRQPDHEIFQAALDGLDALLAQETRPRRWKLQLLNLQKKVHQEFWTVWSGTRADVCSLLEPEAALPVRKRGKGDSSRAGPSPPVAPVQVFVDLCLKEGIPDESLSYLIKKVTERRGSLHLCCKKLKVFAVSKQNMNILNMVQLDSVQDLELNCTWKLSTLKKFAPYLGQMGNLRRFLLSHILTSSRTTLEQEEQCIGQVTAQFRSLPCLQELCLDSVSFLKGRLDQILRCLKSPLQTLSITNCLFLERDLRHLSRHLNVSQLKGLSFNGLNLTHIRSGPLQVLIEKASLTLQALELDECGILDPQFMDILSALSHCSQLKTLSFCENPISMTVLEDLLRHTVGLSKLTRVLYAAPLESYEESSGTLHLGKLAQVHAVLKQLLQKLGRPDMVWLCASPCPRCGDRTFYDPEPILCPCYVSV</sequence>
<proteinExistence type="inferred from homology"/>
<evidence type="ECO:0008006" key="6">
    <source>
        <dbReference type="Google" id="ProtNLM"/>
    </source>
</evidence>
<comment type="similarity">
    <text evidence="1">Belongs to the PRAME family.</text>
</comment>
<evidence type="ECO:0000313" key="4">
    <source>
        <dbReference type="EMBL" id="KAK1328317.1"/>
    </source>
</evidence>
<reference evidence="4" key="1">
    <citation type="submission" date="2023-06" db="EMBL/GenBank/DDBJ databases">
        <title>Reference genome for the Northern bat (Eptesicus nilssonii), a most northern bat species.</title>
        <authorList>
            <person name="Laine V.N."/>
            <person name="Pulliainen A.T."/>
            <person name="Lilley T.M."/>
        </authorList>
    </citation>
    <scope>NUCLEOTIDE SEQUENCE</scope>
    <source>
        <strain evidence="4">BLF_Eptnil</strain>
        <tissue evidence="4">Kidney</tissue>
    </source>
</reference>
<dbReference type="GO" id="GO:0045892">
    <property type="term" value="P:negative regulation of DNA-templated transcription"/>
    <property type="evidence" value="ECO:0007669"/>
    <property type="project" value="InterPro"/>
</dbReference>
<dbReference type="FunFam" id="3.80.10.10:FF:000354">
    <property type="entry name" value="Melanoma antigen preferentially expressed in tumors"/>
    <property type="match status" value="1"/>
</dbReference>
<evidence type="ECO:0000256" key="2">
    <source>
        <dbReference type="ARBA" id="ARBA00022614"/>
    </source>
</evidence>
<dbReference type="InterPro" id="IPR026271">
    <property type="entry name" value="PRAME"/>
</dbReference>
<evidence type="ECO:0000313" key="5">
    <source>
        <dbReference type="Proteomes" id="UP001177744"/>
    </source>
</evidence>
<accession>A0AA40HCG4</accession>
<dbReference type="PANTHER" id="PTHR14224:SF24">
    <property type="entry name" value="MELANOMA ANTIGEN PREFERENTIALLY EXPRESSED IN TUMORS"/>
    <property type="match status" value="1"/>
</dbReference>
<dbReference type="EMBL" id="JAULJE010000023">
    <property type="protein sequence ID" value="KAK1328317.1"/>
    <property type="molecule type" value="Genomic_DNA"/>
</dbReference>
<keyword evidence="2" id="KW-0433">Leucine-rich repeat</keyword>
<dbReference type="PIRSF" id="PIRSF038286">
    <property type="entry name" value="PRAME"/>
    <property type="match status" value="1"/>
</dbReference>
<dbReference type="Proteomes" id="UP001177744">
    <property type="component" value="Unassembled WGS sequence"/>
</dbReference>
<dbReference type="GO" id="GO:0005737">
    <property type="term" value="C:cytoplasm"/>
    <property type="evidence" value="ECO:0007669"/>
    <property type="project" value="TreeGrafter"/>
</dbReference>
<dbReference type="InterPro" id="IPR032675">
    <property type="entry name" value="LRR_dom_sf"/>
</dbReference>
<dbReference type="GO" id="GO:0043066">
    <property type="term" value="P:negative regulation of apoptotic process"/>
    <property type="evidence" value="ECO:0007669"/>
    <property type="project" value="InterPro"/>
</dbReference>
<dbReference type="GO" id="GO:0045596">
    <property type="term" value="P:negative regulation of cell differentiation"/>
    <property type="evidence" value="ECO:0007669"/>
    <property type="project" value="InterPro"/>
</dbReference>
<dbReference type="Gene3D" id="3.80.10.10">
    <property type="entry name" value="Ribonuclease Inhibitor"/>
    <property type="match status" value="1"/>
</dbReference>
<dbReference type="InterPro" id="IPR050694">
    <property type="entry name" value="LRRC14/PRAME"/>
</dbReference>
<comment type="caution">
    <text evidence="4">The sequence shown here is derived from an EMBL/GenBank/DDBJ whole genome shotgun (WGS) entry which is preliminary data.</text>
</comment>
<evidence type="ECO:0000256" key="1">
    <source>
        <dbReference type="ARBA" id="ARBA00009608"/>
    </source>
</evidence>